<evidence type="ECO:0000313" key="4">
    <source>
        <dbReference type="EMBL" id="KAK8046085.1"/>
    </source>
</evidence>
<feature type="region of interest" description="Disordered" evidence="1">
    <location>
        <begin position="397"/>
        <end position="416"/>
    </location>
</feature>
<feature type="region of interest" description="Disordered" evidence="1">
    <location>
        <begin position="43"/>
        <end position="62"/>
    </location>
</feature>
<evidence type="ECO:0000259" key="3">
    <source>
        <dbReference type="Pfam" id="PF23868"/>
    </source>
</evidence>
<dbReference type="Proteomes" id="UP001446871">
    <property type="component" value="Unassembled WGS sequence"/>
</dbReference>
<organism evidence="4 5">
    <name type="scientific">Apiospora saccharicola</name>
    <dbReference type="NCBI Taxonomy" id="335842"/>
    <lineage>
        <taxon>Eukaryota</taxon>
        <taxon>Fungi</taxon>
        <taxon>Dikarya</taxon>
        <taxon>Ascomycota</taxon>
        <taxon>Pezizomycotina</taxon>
        <taxon>Sordariomycetes</taxon>
        <taxon>Xylariomycetidae</taxon>
        <taxon>Amphisphaeriales</taxon>
        <taxon>Apiosporaceae</taxon>
        <taxon>Apiospora</taxon>
    </lineage>
</organism>
<evidence type="ECO:0000256" key="1">
    <source>
        <dbReference type="SAM" id="MobiDB-lite"/>
    </source>
</evidence>
<keyword evidence="2" id="KW-0812">Transmembrane</keyword>
<feature type="compositionally biased region" description="Polar residues" evidence="1">
    <location>
        <begin position="45"/>
        <end position="54"/>
    </location>
</feature>
<dbReference type="Pfam" id="PF23867">
    <property type="entry name" value="Mmc1_N"/>
    <property type="match status" value="1"/>
</dbReference>
<dbReference type="PANTHER" id="PTHR38644">
    <property type="entry name" value="EXPRESSED PROTEIN"/>
    <property type="match status" value="1"/>
</dbReference>
<protein>
    <recommendedName>
        <fullName evidence="3">Mmc1 C-terminal domain-containing protein</fullName>
    </recommendedName>
</protein>
<dbReference type="PANTHER" id="PTHR38644:SF1">
    <property type="entry name" value="EXPRESSED PROTEIN"/>
    <property type="match status" value="1"/>
</dbReference>
<proteinExistence type="predicted"/>
<dbReference type="Pfam" id="PF23868">
    <property type="entry name" value="Mmc1_C"/>
    <property type="match status" value="1"/>
</dbReference>
<comment type="caution">
    <text evidence="4">The sequence shown here is derived from an EMBL/GenBank/DDBJ whole genome shotgun (WGS) entry which is preliminary data.</text>
</comment>
<keyword evidence="2" id="KW-1133">Transmembrane helix</keyword>
<name>A0ABR1TJJ7_9PEZI</name>
<feature type="compositionally biased region" description="Low complexity" evidence="1">
    <location>
        <begin position="397"/>
        <end position="413"/>
    </location>
</feature>
<accession>A0ABR1TJJ7</accession>
<gene>
    <name evidence="4" type="ORF">PG996_014149</name>
</gene>
<feature type="region of interest" description="Disordered" evidence="1">
    <location>
        <begin position="512"/>
        <end position="535"/>
    </location>
</feature>
<keyword evidence="2" id="KW-0472">Membrane</keyword>
<evidence type="ECO:0000313" key="5">
    <source>
        <dbReference type="Proteomes" id="UP001446871"/>
    </source>
</evidence>
<sequence length="690" mass="74568">MPPRLPLQPAKAAKDGASLLSRSAGPESQAVCFFCSLSRHAATRPATTGSTPARQSRRKPLNTTVRRFQSTATAAAAAPQTQFTSAANAAPELDPRQELEHVLLDLQKHAANYVNLSRLQLAISGLRQQPGHESIRVAILGLTNGSDARKSAKELLKLLLADPLKTEEEWEQEIDRHNLAQPMIIRVGAEEHQELGTMSLTRGSLLHEVNVSSIALNGHKLELLLMETNPYAAAQDEGLGAFEDAVLVPTVDIPTSNTGRYTPITTPVHKALLVADGILGAGSVTTLPLLESESIIAAAVNLPNYKPADAAELPFTVVDVGTAGAGLRLIRKDISNAMEFEHKWYESNVPKLVEWLKQDVISTSDGNAATKKPVRRLIASLLQNASASIQREEAKQLSSRLSSSSSKSTASASNTTHLQRGLSEWAETAHTELQEQLDLAFSSQRWRKLGWWKLFWWVDDVGMLTTDILSQRFLPGAERNAIFLAGRLEEAGVPTSNFPVTYTNPVASLSSTPSSISSEAQQPKSSSLAKNTTQAAGPNIARWPTSISVARSYLQNETIPNLQALAQKLVLQTLSTSGLTTSIGALAYFGTLTTGLYEAGAVAALGIVWSMRRMQQQWEAARTYWEGEVREEGRKAVRGVEVSVVHVLDNDAAARGGDSLVSASSRDAEAELDRARELVGRATLALEKLK</sequence>
<evidence type="ECO:0000256" key="2">
    <source>
        <dbReference type="SAM" id="Phobius"/>
    </source>
</evidence>
<reference evidence="4 5" key="1">
    <citation type="submission" date="2023-01" db="EMBL/GenBank/DDBJ databases">
        <title>Analysis of 21 Apiospora genomes using comparative genomics revels a genus with tremendous synthesis potential of carbohydrate active enzymes and secondary metabolites.</title>
        <authorList>
            <person name="Sorensen T."/>
        </authorList>
    </citation>
    <scope>NUCLEOTIDE SEQUENCE [LARGE SCALE GENOMIC DNA]</scope>
    <source>
        <strain evidence="4 5">CBS 83171</strain>
    </source>
</reference>
<keyword evidence="5" id="KW-1185">Reference proteome</keyword>
<dbReference type="EMBL" id="JAQQWM010000009">
    <property type="protein sequence ID" value="KAK8046085.1"/>
    <property type="molecule type" value="Genomic_DNA"/>
</dbReference>
<dbReference type="InterPro" id="IPR056196">
    <property type="entry name" value="Mmc1_C"/>
</dbReference>
<feature type="domain" description="Mmc1 C-terminal" evidence="3">
    <location>
        <begin position="419"/>
        <end position="634"/>
    </location>
</feature>
<feature type="compositionally biased region" description="Polar residues" evidence="1">
    <location>
        <begin position="519"/>
        <end position="535"/>
    </location>
</feature>
<feature type="transmembrane region" description="Helical" evidence="2">
    <location>
        <begin position="585"/>
        <end position="609"/>
    </location>
</feature>